<evidence type="ECO:0008006" key="3">
    <source>
        <dbReference type="Google" id="ProtNLM"/>
    </source>
</evidence>
<name>A0A3S5A3X7_9PLAT</name>
<dbReference type="EMBL" id="CAAALY010020930">
    <property type="protein sequence ID" value="VEL14373.1"/>
    <property type="molecule type" value="Genomic_DNA"/>
</dbReference>
<comment type="caution">
    <text evidence="1">The sequence shown here is derived from an EMBL/GenBank/DDBJ whole genome shotgun (WGS) entry which is preliminary data.</text>
</comment>
<organism evidence="1 2">
    <name type="scientific">Protopolystoma xenopodis</name>
    <dbReference type="NCBI Taxonomy" id="117903"/>
    <lineage>
        <taxon>Eukaryota</taxon>
        <taxon>Metazoa</taxon>
        <taxon>Spiralia</taxon>
        <taxon>Lophotrochozoa</taxon>
        <taxon>Platyhelminthes</taxon>
        <taxon>Monogenea</taxon>
        <taxon>Polyopisthocotylea</taxon>
        <taxon>Polystomatidea</taxon>
        <taxon>Polystomatidae</taxon>
        <taxon>Protopolystoma</taxon>
    </lineage>
</organism>
<evidence type="ECO:0000313" key="1">
    <source>
        <dbReference type="EMBL" id="VEL14373.1"/>
    </source>
</evidence>
<dbReference type="AlphaFoldDB" id="A0A3S5A3X7"/>
<dbReference type="OrthoDB" id="272072at2759"/>
<evidence type="ECO:0000313" key="2">
    <source>
        <dbReference type="Proteomes" id="UP000784294"/>
    </source>
</evidence>
<protein>
    <recommendedName>
        <fullName evidence="3">EF-hand domain-containing protein</fullName>
    </recommendedName>
</protein>
<keyword evidence="2" id="KW-1185">Reference proteome</keyword>
<dbReference type="Proteomes" id="UP000784294">
    <property type="component" value="Unassembled WGS sequence"/>
</dbReference>
<accession>A0A3S5A3X7</accession>
<proteinExistence type="predicted"/>
<reference evidence="1" key="1">
    <citation type="submission" date="2018-11" db="EMBL/GenBank/DDBJ databases">
        <authorList>
            <consortium name="Pathogen Informatics"/>
        </authorList>
    </citation>
    <scope>NUCLEOTIDE SEQUENCE</scope>
</reference>
<sequence length="89" mass="10066">MHVFYYLQTLSTALSRVVTPNQFSRILQFAGLQVSLVDCNRLTRKFADPDTGNVQYGAFCEIVDDWFKACKPVDPDAIEELIMVCIGKC</sequence>
<gene>
    <name evidence="1" type="ORF">PXEA_LOCUS7813</name>
</gene>